<feature type="transmembrane region" description="Helical" evidence="1">
    <location>
        <begin position="12"/>
        <end position="35"/>
    </location>
</feature>
<name>A0A918KTN1_9GAMM</name>
<feature type="transmembrane region" description="Helical" evidence="1">
    <location>
        <begin position="166"/>
        <end position="188"/>
    </location>
</feature>
<keyword evidence="1" id="KW-0812">Transmembrane</keyword>
<dbReference type="RefSeq" id="WP_189613184.1">
    <property type="nucleotide sequence ID" value="NZ_BMXR01000016.1"/>
</dbReference>
<feature type="transmembrane region" description="Helical" evidence="1">
    <location>
        <begin position="84"/>
        <end position="103"/>
    </location>
</feature>
<feature type="transmembrane region" description="Helical" evidence="1">
    <location>
        <begin position="320"/>
        <end position="342"/>
    </location>
</feature>
<dbReference type="Pfam" id="PF05940">
    <property type="entry name" value="NnrS"/>
    <property type="match status" value="1"/>
</dbReference>
<proteinExistence type="predicted"/>
<accession>A0A918KTN1</accession>
<gene>
    <name evidence="2" type="ORF">GCM10007392_45740</name>
</gene>
<feature type="transmembrane region" description="Helical" evidence="1">
    <location>
        <begin position="55"/>
        <end position="72"/>
    </location>
</feature>
<feature type="transmembrane region" description="Helical" evidence="1">
    <location>
        <begin position="289"/>
        <end position="308"/>
    </location>
</feature>
<keyword evidence="1" id="KW-0472">Membrane</keyword>
<reference evidence="2" key="1">
    <citation type="journal article" date="2014" name="Int. J. Syst. Evol. Microbiol.">
        <title>Complete genome sequence of Corynebacterium casei LMG S-19264T (=DSM 44701T), isolated from a smear-ripened cheese.</title>
        <authorList>
            <consortium name="US DOE Joint Genome Institute (JGI-PGF)"/>
            <person name="Walter F."/>
            <person name="Albersmeier A."/>
            <person name="Kalinowski J."/>
            <person name="Ruckert C."/>
        </authorList>
    </citation>
    <scope>NUCLEOTIDE SEQUENCE</scope>
    <source>
        <strain evidence="2">KCTC 22169</strain>
    </source>
</reference>
<evidence type="ECO:0000313" key="3">
    <source>
        <dbReference type="Proteomes" id="UP000626148"/>
    </source>
</evidence>
<dbReference type="EMBL" id="BMXR01000016">
    <property type="protein sequence ID" value="GGX73125.1"/>
    <property type="molecule type" value="Genomic_DNA"/>
</dbReference>
<organism evidence="2 3">
    <name type="scientific">Saccharospirillum salsuginis</name>
    <dbReference type="NCBI Taxonomy" id="418750"/>
    <lineage>
        <taxon>Bacteria</taxon>
        <taxon>Pseudomonadati</taxon>
        <taxon>Pseudomonadota</taxon>
        <taxon>Gammaproteobacteria</taxon>
        <taxon>Oceanospirillales</taxon>
        <taxon>Saccharospirillaceae</taxon>
        <taxon>Saccharospirillum</taxon>
    </lineage>
</organism>
<feature type="transmembrane region" description="Helical" evidence="1">
    <location>
        <begin position="200"/>
        <end position="219"/>
    </location>
</feature>
<feature type="transmembrane region" description="Helical" evidence="1">
    <location>
        <begin position="348"/>
        <end position="371"/>
    </location>
</feature>
<dbReference type="InterPro" id="IPR010266">
    <property type="entry name" value="NnrS"/>
</dbReference>
<dbReference type="Proteomes" id="UP000626148">
    <property type="component" value="Unassembled WGS sequence"/>
</dbReference>
<evidence type="ECO:0000313" key="2">
    <source>
        <dbReference type="EMBL" id="GGX73125.1"/>
    </source>
</evidence>
<sequence length="382" mass="41933">MSVIPRAVMNLAFRPFFLLGSVFFVVALVRWGLFLNGWVSWPGALSPLTWHVHEMTVGFGVAIALGFLLTAVQNWTGMPGISGWPLAVLVGFWLSGRVVLWFGPDVSPVWWVLPDLLCLGYGAFWFARPVIKQQQWRNLVFLPALLAIAVLHVALLWPSLRLYGSALLWCMALFMTVIGGRIIPMFTANRFGLPRSSEPLWQYWLLVSGTLALVVLVAMGLSGSMVGRAVFLVVALVHVRRAVRWYTPMIWQDSLIWTLHLSYWALPLTAAILVVAGPATSLGHNAQHILALQGISLMILAMVSRVSLGHTGRPLRAPIWLGLMAVFLMGGMLARVVLPVFLPSLTGIGFSLAVLLSAMGLAVFAVHYYPILTAPRPDGRPG</sequence>
<evidence type="ECO:0000256" key="1">
    <source>
        <dbReference type="SAM" id="Phobius"/>
    </source>
</evidence>
<reference evidence="2" key="2">
    <citation type="submission" date="2020-09" db="EMBL/GenBank/DDBJ databases">
        <authorList>
            <person name="Sun Q."/>
            <person name="Kim S."/>
        </authorList>
    </citation>
    <scope>NUCLEOTIDE SEQUENCE</scope>
    <source>
        <strain evidence="2">KCTC 22169</strain>
    </source>
</reference>
<feature type="transmembrane region" description="Helical" evidence="1">
    <location>
        <begin position="225"/>
        <end position="243"/>
    </location>
</feature>
<keyword evidence="3" id="KW-1185">Reference proteome</keyword>
<keyword evidence="1" id="KW-1133">Transmembrane helix</keyword>
<feature type="transmembrane region" description="Helical" evidence="1">
    <location>
        <begin position="109"/>
        <end position="127"/>
    </location>
</feature>
<protein>
    <submittedName>
        <fullName evidence="2">Heme transporter CcmB</fullName>
    </submittedName>
</protein>
<feature type="transmembrane region" description="Helical" evidence="1">
    <location>
        <begin position="139"/>
        <end position="160"/>
    </location>
</feature>
<feature type="transmembrane region" description="Helical" evidence="1">
    <location>
        <begin position="255"/>
        <end position="277"/>
    </location>
</feature>
<dbReference type="AlphaFoldDB" id="A0A918KTN1"/>
<comment type="caution">
    <text evidence="2">The sequence shown here is derived from an EMBL/GenBank/DDBJ whole genome shotgun (WGS) entry which is preliminary data.</text>
</comment>